<accession>A0A314YHV3</accession>
<proteinExistence type="predicted"/>
<keyword evidence="2" id="KW-1185">Reference proteome</keyword>
<organism evidence="1 2">
    <name type="scientific">Prunus yedoensis var. nudiflora</name>
    <dbReference type="NCBI Taxonomy" id="2094558"/>
    <lineage>
        <taxon>Eukaryota</taxon>
        <taxon>Viridiplantae</taxon>
        <taxon>Streptophyta</taxon>
        <taxon>Embryophyta</taxon>
        <taxon>Tracheophyta</taxon>
        <taxon>Spermatophyta</taxon>
        <taxon>Magnoliopsida</taxon>
        <taxon>eudicotyledons</taxon>
        <taxon>Gunneridae</taxon>
        <taxon>Pentapetalae</taxon>
        <taxon>rosids</taxon>
        <taxon>fabids</taxon>
        <taxon>Rosales</taxon>
        <taxon>Rosaceae</taxon>
        <taxon>Amygdaloideae</taxon>
        <taxon>Amygdaleae</taxon>
        <taxon>Prunus</taxon>
    </lineage>
</organism>
<dbReference type="STRING" id="2094558.A0A314YHV3"/>
<dbReference type="AlphaFoldDB" id="A0A314YHV3"/>
<gene>
    <name evidence="1" type="ORF">Pyn_22853</name>
</gene>
<comment type="caution">
    <text evidence="1">The sequence shown here is derived from an EMBL/GenBank/DDBJ whole genome shotgun (WGS) entry which is preliminary data.</text>
</comment>
<evidence type="ECO:0000313" key="2">
    <source>
        <dbReference type="Proteomes" id="UP000250321"/>
    </source>
</evidence>
<dbReference type="Gene3D" id="2.60.120.330">
    <property type="entry name" value="B-lactam Antibiotic, Isopenicillin N Synthase, Chain"/>
    <property type="match status" value="1"/>
</dbReference>
<dbReference type="InterPro" id="IPR027443">
    <property type="entry name" value="IPNS-like_sf"/>
</dbReference>
<evidence type="ECO:0008006" key="3">
    <source>
        <dbReference type="Google" id="ProtNLM"/>
    </source>
</evidence>
<dbReference type="SUPFAM" id="SSF51197">
    <property type="entry name" value="Clavaminate synthase-like"/>
    <property type="match status" value="1"/>
</dbReference>
<reference evidence="1 2" key="1">
    <citation type="submission" date="2018-02" db="EMBL/GenBank/DDBJ databases">
        <title>Draft genome of wild Prunus yedoensis var. nudiflora.</title>
        <authorList>
            <person name="Baek S."/>
            <person name="Kim J.-H."/>
            <person name="Choi K."/>
            <person name="Kim G.-B."/>
            <person name="Cho A."/>
            <person name="Jang H."/>
            <person name="Shin C.-H."/>
            <person name="Yu H.-J."/>
            <person name="Mun J.-H."/>
        </authorList>
    </citation>
    <scope>NUCLEOTIDE SEQUENCE [LARGE SCALE GENOMIC DNA]</scope>
    <source>
        <strain evidence="2">cv. Jeju island</strain>
        <tissue evidence="1">Leaf</tissue>
    </source>
</reference>
<dbReference type="Proteomes" id="UP000250321">
    <property type="component" value="Unassembled WGS sequence"/>
</dbReference>
<dbReference type="EMBL" id="PJQY01001205">
    <property type="protein sequence ID" value="PQQ04709.1"/>
    <property type="molecule type" value="Genomic_DNA"/>
</dbReference>
<protein>
    <recommendedName>
        <fullName evidence="3">Non-haem dioxygenase N-terminal domain-containing protein</fullName>
    </recommendedName>
</protein>
<dbReference type="OrthoDB" id="288590at2759"/>
<evidence type="ECO:0000313" key="1">
    <source>
        <dbReference type="EMBL" id="PQQ04709.1"/>
    </source>
</evidence>
<name>A0A314YHV3_PRUYE</name>
<sequence>MAPTFTSMEASNGHEVPKVASIKTLVDSASLTFVPSEYTYTKNPNEQGDANDPEHSIPIIDFALLTSGSPDQRAKVILGLRRACEEWGFF</sequence>